<proteinExistence type="predicted"/>
<reference evidence="1" key="1">
    <citation type="submission" date="2021-08" db="EMBL/GenBank/DDBJ databases">
        <title>Novel anaerobic bacterium isolated from sea squirt in East Sea, Republic of Korea.</title>
        <authorList>
            <person name="Nguyen T.H."/>
            <person name="Li Z."/>
            <person name="Lee Y.-J."/>
            <person name="Ko J."/>
            <person name="Kim S.-G."/>
        </authorList>
    </citation>
    <scope>NUCLEOTIDE SEQUENCE</scope>
    <source>
        <strain evidence="1">KCTC 25031</strain>
    </source>
</reference>
<evidence type="ECO:0000313" key="2">
    <source>
        <dbReference type="Proteomes" id="UP000826212"/>
    </source>
</evidence>
<protein>
    <submittedName>
        <fullName evidence="1">Pyridoxamine 5'-phosphate oxidase family protein</fullName>
    </submittedName>
</protein>
<keyword evidence="2" id="KW-1185">Reference proteome</keyword>
<organism evidence="1 2">
    <name type="scientific">Halosquirtibacter laminarini</name>
    <dbReference type="NCBI Taxonomy" id="3374600"/>
    <lineage>
        <taxon>Bacteria</taxon>
        <taxon>Pseudomonadati</taxon>
        <taxon>Bacteroidota</taxon>
        <taxon>Bacteroidia</taxon>
        <taxon>Marinilabiliales</taxon>
        <taxon>Prolixibacteraceae</taxon>
        <taxon>Halosquirtibacter</taxon>
    </lineage>
</organism>
<evidence type="ECO:0000313" key="1">
    <source>
        <dbReference type="EMBL" id="QZE15909.1"/>
    </source>
</evidence>
<sequence>MIIIPEIIKEEWLNKQAAIVLTTISKTGIPNSIYATQVALFGENKVLIANNKFQKTLENINSCSEATLLFITKNNKSYQLKGTISYKTEGAEFDDMKGWNRSDLPGFGVAVIEVKEIYSGAKKIA</sequence>
<dbReference type="EMBL" id="CP081303">
    <property type="protein sequence ID" value="QZE15909.1"/>
    <property type="molecule type" value="Genomic_DNA"/>
</dbReference>
<name>A0AC61NRD4_9BACT</name>
<dbReference type="Proteomes" id="UP000826212">
    <property type="component" value="Chromosome"/>
</dbReference>
<accession>A0AC61NRD4</accession>
<gene>
    <name evidence="1" type="ORF">K4L44_08775</name>
</gene>